<keyword evidence="6" id="KW-0564">Palmitate</keyword>
<feature type="domain" description="Spore germination GerAC-like C-terminal" evidence="9">
    <location>
        <begin position="221"/>
        <end position="384"/>
    </location>
</feature>
<dbReference type="GO" id="GO:0016020">
    <property type="term" value="C:membrane"/>
    <property type="evidence" value="ECO:0007669"/>
    <property type="project" value="UniProtKB-SubCell"/>
</dbReference>
<keyword evidence="5 8" id="KW-0472">Membrane</keyword>
<evidence type="ECO:0000256" key="6">
    <source>
        <dbReference type="ARBA" id="ARBA00023139"/>
    </source>
</evidence>
<dbReference type="NCBIfam" id="TIGR02887">
    <property type="entry name" value="spore_ger_x_C"/>
    <property type="match status" value="1"/>
</dbReference>
<dbReference type="InterPro" id="IPR046953">
    <property type="entry name" value="Spore_GerAC-like_C"/>
</dbReference>
<comment type="similarity">
    <text evidence="2">Belongs to the GerABKC lipoprotein family.</text>
</comment>
<dbReference type="Pfam" id="PF25198">
    <property type="entry name" value="Spore_GerAC_N"/>
    <property type="match status" value="1"/>
</dbReference>
<dbReference type="Gene3D" id="3.30.300.210">
    <property type="entry name" value="Nutrient germinant receptor protein C, domain 3"/>
    <property type="match status" value="1"/>
</dbReference>
<feature type="domain" description="Spore germination protein N-terminal" evidence="10">
    <location>
        <begin position="33"/>
        <end position="205"/>
    </location>
</feature>
<dbReference type="PANTHER" id="PTHR35789:SF1">
    <property type="entry name" value="SPORE GERMINATION PROTEIN B3"/>
    <property type="match status" value="1"/>
</dbReference>
<proteinExistence type="inferred from homology"/>
<feature type="transmembrane region" description="Helical" evidence="8">
    <location>
        <begin position="12"/>
        <end position="32"/>
    </location>
</feature>
<name>A0A329MF62_9BACL</name>
<sequence length="394" mass="44076">MTNPTENSRPLLRIGLLAIVAAACAALLSGCWDRREINDLAFIMASAVDKEKDGYRVSVLVPLPGNMGGPSGGGGGSGGQKPFAIDSEFGRTPSEATKKLQNRLSRQLYFAHRRVLLYGEDVLKDGLIEIMDGSTRTPDNRLTTLIAVTSGKAADYLSAKSNIERFVTEAIREMLQSDISIPIRVKDVIGQMNSVGDDARFPYLEFAPIKDKNPSNEIQISGFAITSKGKMVGLIKNEDALGFRWLRQKFKPYMDNFQTEKGRYSVQIGKNSSIIKPYLVGNNIHYDLRFDVTGYITEAFDSPNYENPDETKLLENAVASKIQNEISRVIKELQDKRSDSAGFGQLLYRSYPGQWNRSWKNNWYDIFPTCNFHVSVEAGIHRIGMLRENLAQRE</sequence>
<accession>A0A329MF62</accession>
<dbReference type="OrthoDB" id="9816067at2"/>
<comment type="caution">
    <text evidence="11">The sequence shown here is derived from an EMBL/GenBank/DDBJ whole genome shotgun (WGS) entry which is preliminary data.</text>
</comment>
<dbReference type="InterPro" id="IPR038501">
    <property type="entry name" value="Spore_GerAC_C_sf"/>
</dbReference>
<evidence type="ECO:0000313" key="11">
    <source>
        <dbReference type="EMBL" id="RAV18589.1"/>
    </source>
</evidence>
<keyword evidence="7" id="KW-0449">Lipoprotein</keyword>
<evidence type="ECO:0000256" key="3">
    <source>
        <dbReference type="ARBA" id="ARBA00022544"/>
    </source>
</evidence>
<evidence type="ECO:0000256" key="7">
    <source>
        <dbReference type="ARBA" id="ARBA00023288"/>
    </source>
</evidence>
<evidence type="ECO:0000259" key="10">
    <source>
        <dbReference type="Pfam" id="PF25198"/>
    </source>
</evidence>
<dbReference type="PANTHER" id="PTHR35789">
    <property type="entry name" value="SPORE GERMINATION PROTEIN B3"/>
    <property type="match status" value="1"/>
</dbReference>
<dbReference type="InterPro" id="IPR008844">
    <property type="entry name" value="Spore_GerAC-like"/>
</dbReference>
<dbReference type="RefSeq" id="WP_113033778.1">
    <property type="nucleotide sequence ID" value="NZ_QMFB01000016.1"/>
</dbReference>
<evidence type="ECO:0000256" key="8">
    <source>
        <dbReference type="SAM" id="Phobius"/>
    </source>
</evidence>
<evidence type="ECO:0000256" key="4">
    <source>
        <dbReference type="ARBA" id="ARBA00022729"/>
    </source>
</evidence>
<keyword evidence="8" id="KW-0812">Transmembrane</keyword>
<dbReference type="EMBL" id="QMFB01000016">
    <property type="protein sequence ID" value="RAV18589.1"/>
    <property type="molecule type" value="Genomic_DNA"/>
</dbReference>
<organism evidence="11 12">
    <name type="scientific">Paenibacillus contaminans</name>
    <dbReference type="NCBI Taxonomy" id="450362"/>
    <lineage>
        <taxon>Bacteria</taxon>
        <taxon>Bacillati</taxon>
        <taxon>Bacillota</taxon>
        <taxon>Bacilli</taxon>
        <taxon>Bacillales</taxon>
        <taxon>Paenibacillaceae</taxon>
        <taxon>Paenibacillus</taxon>
    </lineage>
</organism>
<gene>
    <name evidence="11" type="ORF">DQG23_25135</name>
</gene>
<keyword evidence="12" id="KW-1185">Reference proteome</keyword>
<keyword evidence="3" id="KW-0309">Germination</keyword>
<protein>
    <submittedName>
        <fullName evidence="11">Ger(X)C family spore germination protein</fullName>
    </submittedName>
</protein>
<comment type="subcellular location">
    <subcellularLocation>
        <location evidence="1">Membrane</location>
        <topology evidence="1">Lipid-anchor</topology>
    </subcellularLocation>
</comment>
<evidence type="ECO:0000256" key="1">
    <source>
        <dbReference type="ARBA" id="ARBA00004635"/>
    </source>
</evidence>
<keyword evidence="4" id="KW-0732">Signal</keyword>
<dbReference type="GO" id="GO:0009847">
    <property type="term" value="P:spore germination"/>
    <property type="evidence" value="ECO:0007669"/>
    <property type="project" value="InterPro"/>
</dbReference>
<evidence type="ECO:0000259" key="9">
    <source>
        <dbReference type="Pfam" id="PF05504"/>
    </source>
</evidence>
<reference evidence="11 12" key="1">
    <citation type="journal article" date="2009" name="Int. J. Syst. Evol. Microbiol.">
        <title>Paenibacillus contaminans sp. nov., isolated from a contaminated laboratory plate.</title>
        <authorList>
            <person name="Chou J.H."/>
            <person name="Lee J.H."/>
            <person name="Lin M.C."/>
            <person name="Chang P.S."/>
            <person name="Arun A.B."/>
            <person name="Young C.C."/>
            <person name="Chen W.M."/>
        </authorList>
    </citation>
    <scope>NUCLEOTIDE SEQUENCE [LARGE SCALE GENOMIC DNA]</scope>
    <source>
        <strain evidence="11 12">CKOBP-6</strain>
    </source>
</reference>
<dbReference type="InterPro" id="IPR057336">
    <property type="entry name" value="GerAC_N"/>
</dbReference>
<keyword evidence="8" id="KW-1133">Transmembrane helix</keyword>
<evidence type="ECO:0000256" key="2">
    <source>
        <dbReference type="ARBA" id="ARBA00007886"/>
    </source>
</evidence>
<dbReference type="Pfam" id="PF05504">
    <property type="entry name" value="Spore_GerAC"/>
    <property type="match status" value="1"/>
</dbReference>
<evidence type="ECO:0000313" key="12">
    <source>
        <dbReference type="Proteomes" id="UP000250369"/>
    </source>
</evidence>
<evidence type="ECO:0000256" key="5">
    <source>
        <dbReference type="ARBA" id="ARBA00023136"/>
    </source>
</evidence>
<dbReference type="Proteomes" id="UP000250369">
    <property type="component" value="Unassembled WGS sequence"/>
</dbReference>
<dbReference type="AlphaFoldDB" id="A0A329MF62"/>